<proteinExistence type="predicted"/>
<dbReference type="AlphaFoldDB" id="A0A941HPR4"/>
<gene>
    <name evidence="7" type="primary">scfB</name>
    <name evidence="7" type="ORF">KCG48_03015</name>
</gene>
<dbReference type="GO" id="GO:0051536">
    <property type="term" value="F:iron-sulfur cluster binding"/>
    <property type="evidence" value="ECO:0007669"/>
    <property type="project" value="UniProtKB-KW"/>
</dbReference>
<comment type="caution">
    <text evidence="7">The sequence shown here is derived from an EMBL/GenBank/DDBJ whole genome shotgun (WGS) entry which is preliminary data.</text>
</comment>
<evidence type="ECO:0000256" key="2">
    <source>
        <dbReference type="ARBA" id="ARBA00022691"/>
    </source>
</evidence>
<dbReference type="SFLD" id="SFLDG01067">
    <property type="entry name" value="SPASM/twitch_domain_containing"/>
    <property type="match status" value="1"/>
</dbReference>
<dbReference type="GO" id="GO:0046872">
    <property type="term" value="F:metal ion binding"/>
    <property type="evidence" value="ECO:0007669"/>
    <property type="project" value="UniProtKB-KW"/>
</dbReference>
<keyword evidence="5" id="KW-0411">Iron-sulfur</keyword>
<name>A0A941HPR4_9CLOT</name>
<keyword evidence="8" id="KW-1185">Reference proteome</keyword>
<evidence type="ECO:0000259" key="6">
    <source>
        <dbReference type="PROSITE" id="PS51918"/>
    </source>
</evidence>
<dbReference type="NCBIfam" id="TIGR04085">
    <property type="entry name" value="rSAM_more_4Fe4S"/>
    <property type="match status" value="1"/>
</dbReference>
<dbReference type="Pfam" id="PF04055">
    <property type="entry name" value="Radical_SAM"/>
    <property type="match status" value="1"/>
</dbReference>
<evidence type="ECO:0000256" key="3">
    <source>
        <dbReference type="ARBA" id="ARBA00022723"/>
    </source>
</evidence>
<evidence type="ECO:0000256" key="4">
    <source>
        <dbReference type="ARBA" id="ARBA00023004"/>
    </source>
</evidence>
<dbReference type="PANTHER" id="PTHR43273">
    <property type="entry name" value="ANAEROBIC SULFATASE-MATURATING ENZYME HOMOLOG ASLB-RELATED"/>
    <property type="match status" value="1"/>
</dbReference>
<dbReference type="SUPFAM" id="SSF102114">
    <property type="entry name" value="Radical SAM enzymes"/>
    <property type="match status" value="1"/>
</dbReference>
<dbReference type="InterPro" id="IPR047602">
    <property type="entry name" value="SPASM_CteB-like"/>
</dbReference>
<dbReference type="NCBIfam" id="TIGR03974">
    <property type="entry name" value="rSAM_six_Cys"/>
    <property type="match status" value="1"/>
</dbReference>
<dbReference type="CDD" id="cd21124">
    <property type="entry name" value="SPASM_CteB-like"/>
    <property type="match status" value="1"/>
</dbReference>
<evidence type="ECO:0000313" key="8">
    <source>
        <dbReference type="Proteomes" id="UP000675379"/>
    </source>
</evidence>
<dbReference type="InterPro" id="IPR013785">
    <property type="entry name" value="Aldolase_TIM"/>
</dbReference>
<dbReference type="EMBL" id="JAGSCS010000002">
    <property type="protein sequence ID" value="MBR0575305.1"/>
    <property type="molecule type" value="Genomic_DNA"/>
</dbReference>
<dbReference type="PANTHER" id="PTHR43273:SF8">
    <property type="entry name" value="RADICAL SAM DOMAIN PROTEIN"/>
    <property type="match status" value="1"/>
</dbReference>
<dbReference type="Gene3D" id="3.20.20.70">
    <property type="entry name" value="Aldolase class I"/>
    <property type="match status" value="1"/>
</dbReference>
<feature type="domain" description="Radical SAM core" evidence="6">
    <location>
        <begin position="87"/>
        <end position="317"/>
    </location>
</feature>
<dbReference type="SFLD" id="SFLDS00029">
    <property type="entry name" value="Radical_SAM"/>
    <property type="match status" value="1"/>
</dbReference>
<evidence type="ECO:0000256" key="5">
    <source>
        <dbReference type="ARBA" id="ARBA00023014"/>
    </source>
</evidence>
<organism evidence="7 8">
    <name type="scientific">Proteiniclasticum sediminis</name>
    <dbReference type="NCBI Taxonomy" id="2804028"/>
    <lineage>
        <taxon>Bacteria</taxon>
        <taxon>Bacillati</taxon>
        <taxon>Bacillota</taxon>
        <taxon>Clostridia</taxon>
        <taxon>Eubacteriales</taxon>
        <taxon>Clostridiaceae</taxon>
        <taxon>Proteiniclasticum</taxon>
    </lineage>
</organism>
<dbReference type="SFLD" id="SFLDG01386">
    <property type="entry name" value="main_SPASM_domain-containing"/>
    <property type="match status" value="1"/>
</dbReference>
<protein>
    <submittedName>
        <fullName evidence="7">Thioether cross-link-forming SCIFF peptide maturase</fullName>
    </submittedName>
</protein>
<keyword evidence="4" id="KW-0408">Iron</keyword>
<dbReference type="CDD" id="cd01335">
    <property type="entry name" value="Radical_SAM"/>
    <property type="match status" value="1"/>
</dbReference>
<reference evidence="7" key="1">
    <citation type="submission" date="2021-04" db="EMBL/GenBank/DDBJ databases">
        <title>Proteiniclasticum sedimins sp. nov., an obligate anaerobic bacterium isolated from anaerobic sludge.</title>
        <authorList>
            <person name="Liu J."/>
        </authorList>
    </citation>
    <scope>NUCLEOTIDE SEQUENCE</scope>
    <source>
        <strain evidence="7">BAD-10</strain>
    </source>
</reference>
<dbReference type="Pfam" id="PF13186">
    <property type="entry name" value="SPASM"/>
    <property type="match status" value="1"/>
</dbReference>
<accession>A0A941HPR4</accession>
<dbReference type="InterPro" id="IPR023867">
    <property type="entry name" value="Sulphatase_maturase_rSAM"/>
</dbReference>
<dbReference type="Proteomes" id="UP000675379">
    <property type="component" value="Unassembled WGS sequence"/>
</dbReference>
<dbReference type="PROSITE" id="PS51918">
    <property type="entry name" value="RADICAL_SAM"/>
    <property type="match status" value="1"/>
</dbReference>
<dbReference type="InterPro" id="IPR007197">
    <property type="entry name" value="rSAM"/>
</dbReference>
<dbReference type="InterPro" id="IPR058240">
    <property type="entry name" value="rSAM_sf"/>
</dbReference>
<sequence length="469" mass="53076">MLNGIRIAMDINGGSVHVIDEVTFDLLDHYDEYRKGNLDEAELYLRLPQHSLEELKASLEEVNTLVAEGLLYTEDTYQDLEVFKNRKPVVKALCLNIAHDCNLKCKYCFASQGDFGGAKALMSLEVGKKSLEYLALNSGSRKNLEVDFFGGEPLMNFDVVKALVLYGDELGAKYNKNFRFTITTNGVLLDDKKIDFINEHMHNAVLSLDGRKKVNDDMRLTLLDGGSYDVIVPKFKKLVERRGNKSYHLRGTFTRNALDFSEDVKHFKDLGFVHTSMEPVVSADENPYAIKEEDLPQILAEYEKLAVEYADMKVNGDPFTFFHFMVDLSQGPCVIKRITGCGAGTEYLCITPEGDIYPCHQFVGNDAYKMGNILTENLTLPEEMRATFRDAHIYTKEDCKTCFSKFYCSGGCHANALNFNGDIHKPYKLGCEMQRKRLECSIMIEAKRMLAAAEAEEQESAQDEKVLFL</sequence>
<dbReference type="SFLD" id="SFLDG01384">
    <property type="entry name" value="thioether_bond_formation_requi"/>
    <property type="match status" value="1"/>
</dbReference>
<dbReference type="InterPro" id="IPR023885">
    <property type="entry name" value="4Fe4S-binding_SPASM_dom"/>
</dbReference>
<dbReference type="GO" id="GO:0016491">
    <property type="term" value="F:oxidoreductase activity"/>
    <property type="evidence" value="ECO:0007669"/>
    <property type="project" value="InterPro"/>
</dbReference>
<evidence type="ECO:0000256" key="1">
    <source>
        <dbReference type="ARBA" id="ARBA00001966"/>
    </source>
</evidence>
<evidence type="ECO:0000313" key="7">
    <source>
        <dbReference type="EMBL" id="MBR0575305.1"/>
    </source>
</evidence>
<comment type="cofactor">
    <cofactor evidence="1">
        <name>[4Fe-4S] cluster</name>
        <dbReference type="ChEBI" id="CHEBI:49883"/>
    </cofactor>
</comment>
<keyword evidence="2" id="KW-0949">S-adenosyl-L-methionine</keyword>
<dbReference type="InterPro" id="IPR024025">
    <property type="entry name" value="SCIFF_rSAM_maturase"/>
</dbReference>
<keyword evidence="3" id="KW-0479">Metal-binding</keyword>